<keyword evidence="3" id="KW-1185">Reference proteome</keyword>
<evidence type="ECO:0000256" key="1">
    <source>
        <dbReference type="SAM" id="SignalP"/>
    </source>
</evidence>
<accession>A0ABZ0PN08</accession>
<keyword evidence="1" id="KW-0732">Signal</keyword>
<dbReference type="RefSeq" id="WP_318651077.1">
    <property type="nucleotide sequence ID" value="NZ_CP137852.1"/>
</dbReference>
<organism evidence="2 3">
    <name type="scientific">Sediminicoccus rosea</name>
    <dbReference type="NCBI Taxonomy" id="1225128"/>
    <lineage>
        <taxon>Bacteria</taxon>
        <taxon>Pseudomonadati</taxon>
        <taxon>Pseudomonadota</taxon>
        <taxon>Alphaproteobacteria</taxon>
        <taxon>Acetobacterales</taxon>
        <taxon>Roseomonadaceae</taxon>
        <taxon>Sediminicoccus</taxon>
    </lineage>
</organism>
<feature type="signal peptide" evidence="1">
    <location>
        <begin position="1"/>
        <end position="21"/>
    </location>
</feature>
<dbReference type="InterPro" id="IPR045767">
    <property type="entry name" value="DUF6134"/>
</dbReference>
<dbReference type="Pfam" id="PF19630">
    <property type="entry name" value="DUF6134"/>
    <property type="match status" value="1"/>
</dbReference>
<protein>
    <submittedName>
        <fullName evidence="2">DUF6134 family protein</fullName>
    </submittedName>
</protein>
<proteinExistence type="predicted"/>
<reference evidence="2 3" key="1">
    <citation type="submission" date="2023-11" db="EMBL/GenBank/DDBJ databases">
        <title>Arctic aerobic anoxygenic photoheterotroph Sediminicoccus rosea KRV36 adapts its photosynthesis to long days of polar summer.</title>
        <authorList>
            <person name="Tomasch J."/>
            <person name="Kopejtka K."/>
            <person name="Bily T."/>
            <person name="Gardiner A.T."/>
            <person name="Gardian Z."/>
            <person name="Shivaramu S."/>
            <person name="Koblizek M."/>
            <person name="Engelhardt F."/>
            <person name="Kaftan D."/>
        </authorList>
    </citation>
    <scope>NUCLEOTIDE SEQUENCE [LARGE SCALE GENOMIC DNA]</scope>
    <source>
        <strain evidence="2 3">R-30</strain>
    </source>
</reference>
<name>A0ABZ0PN08_9PROT</name>
<sequence length="202" mass="21914">MIARRNLPMLLAPLAAGPALAQAPADYRWRVMRNGTAIGTHNISFTERGGERITVSENLVTPRVMGVVVFRYEHRLTEVSRGGRFVSVRSSLNRNGAITEVEAQAGAQGVTLRGPEGALNLPAQAVPLAWWEPQRFGGSVPLFGTTTGKPLDLRWTREALGQGVRWRTAGEIEAVLEFDASGRWTAYQVKGDDGSTVIYAAA</sequence>
<feature type="chain" id="PRO_5045112559" evidence="1">
    <location>
        <begin position="22"/>
        <end position="202"/>
    </location>
</feature>
<dbReference type="EMBL" id="CP137852">
    <property type="protein sequence ID" value="WPB87120.1"/>
    <property type="molecule type" value="Genomic_DNA"/>
</dbReference>
<evidence type="ECO:0000313" key="3">
    <source>
        <dbReference type="Proteomes" id="UP001305521"/>
    </source>
</evidence>
<dbReference type="Proteomes" id="UP001305521">
    <property type="component" value="Chromosome"/>
</dbReference>
<gene>
    <name evidence="2" type="ORF">R9Z33_09630</name>
</gene>
<evidence type="ECO:0000313" key="2">
    <source>
        <dbReference type="EMBL" id="WPB87120.1"/>
    </source>
</evidence>